<dbReference type="RefSeq" id="WP_344668470.1">
    <property type="nucleotide sequence ID" value="NZ_BAAAQN010000036.1"/>
</dbReference>
<sequence length="376" mass="39034">MFKIRPLACAAAAAALLLTGVGAAQADPPVGVQAAPTDNVSISSVATQNFGDRLSVLYNATAPTGPKYYNWDSIGPIGQYDTIPVKRDPNCTYSRPFGSTAAIAQLETPRRTASGAYCVDLALSTRDVTADDGRGLAALQFGRDLVTWAAPSDGNAVANLTDAELRAIFSCDATRLPAGDFQHTGAVAWRDLTLEHGTSPDLVVPVLPWIAGSETRTRWLAGLGISAMGACGIDGLFNDQQIEEDQGSQPVFTAGTSAQYKDLIFPYSASHYICQTVSGCAGNAGPLTARQIDGVAPITATHTLNTATFPGSYINILYVVFRNAGSTTTPLVPPNLVPLLGQGRATGFICGTVATSAFTGSGLATVPNCGAIRTTT</sequence>
<keyword evidence="1" id="KW-0732">Signal</keyword>
<dbReference type="EMBL" id="BAAAQN010000036">
    <property type="protein sequence ID" value="GAA2043878.1"/>
    <property type="molecule type" value="Genomic_DNA"/>
</dbReference>
<organism evidence="2 3">
    <name type="scientific">Catenulispora yoronensis</name>
    <dbReference type="NCBI Taxonomy" id="450799"/>
    <lineage>
        <taxon>Bacteria</taxon>
        <taxon>Bacillati</taxon>
        <taxon>Actinomycetota</taxon>
        <taxon>Actinomycetes</taxon>
        <taxon>Catenulisporales</taxon>
        <taxon>Catenulisporaceae</taxon>
        <taxon>Catenulispora</taxon>
    </lineage>
</organism>
<evidence type="ECO:0000313" key="3">
    <source>
        <dbReference type="Proteomes" id="UP001500751"/>
    </source>
</evidence>
<name>A0ABN2UUQ7_9ACTN</name>
<evidence type="ECO:0000313" key="2">
    <source>
        <dbReference type="EMBL" id="GAA2043878.1"/>
    </source>
</evidence>
<accession>A0ABN2UUQ7</accession>
<feature type="signal peptide" evidence="1">
    <location>
        <begin position="1"/>
        <end position="26"/>
    </location>
</feature>
<keyword evidence="3" id="KW-1185">Reference proteome</keyword>
<gene>
    <name evidence="2" type="ORF">GCM10009839_54070</name>
</gene>
<evidence type="ECO:0008006" key="4">
    <source>
        <dbReference type="Google" id="ProtNLM"/>
    </source>
</evidence>
<dbReference type="Proteomes" id="UP001500751">
    <property type="component" value="Unassembled WGS sequence"/>
</dbReference>
<feature type="chain" id="PRO_5047475311" description="DUF11 domain-containing protein" evidence="1">
    <location>
        <begin position="27"/>
        <end position="376"/>
    </location>
</feature>
<proteinExistence type="predicted"/>
<reference evidence="2 3" key="1">
    <citation type="journal article" date="2019" name="Int. J. Syst. Evol. Microbiol.">
        <title>The Global Catalogue of Microorganisms (GCM) 10K type strain sequencing project: providing services to taxonomists for standard genome sequencing and annotation.</title>
        <authorList>
            <consortium name="The Broad Institute Genomics Platform"/>
            <consortium name="The Broad Institute Genome Sequencing Center for Infectious Disease"/>
            <person name="Wu L."/>
            <person name="Ma J."/>
        </authorList>
    </citation>
    <scope>NUCLEOTIDE SEQUENCE [LARGE SCALE GENOMIC DNA]</scope>
    <source>
        <strain evidence="2 3">JCM 16014</strain>
    </source>
</reference>
<comment type="caution">
    <text evidence="2">The sequence shown here is derived from an EMBL/GenBank/DDBJ whole genome shotgun (WGS) entry which is preliminary data.</text>
</comment>
<protein>
    <recommendedName>
        <fullName evidence="4">DUF11 domain-containing protein</fullName>
    </recommendedName>
</protein>
<evidence type="ECO:0000256" key="1">
    <source>
        <dbReference type="SAM" id="SignalP"/>
    </source>
</evidence>